<evidence type="ECO:0000256" key="7">
    <source>
        <dbReference type="RuleBase" id="RU364050"/>
    </source>
</evidence>
<dbReference type="GO" id="GO:0003968">
    <property type="term" value="F:RNA-directed RNA polymerase activity"/>
    <property type="evidence" value="ECO:0007669"/>
    <property type="project" value="UniProtKB-KW"/>
</dbReference>
<dbReference type="GeneID" id="41704235"/>
<evidence type="ECO:0000256" key="4">
    <source>
        <dbReference type="ARBA" id="ARBA00022695"/>
    </source>
</evidence>
<dbReference type="Proteomes" id="UP000288974">
    <property type="component" value="Genome"/>
</dbReference>
<evidence type="ECO:0000256" key="2">
    <source>
        <dbReference type="ARBA" id="ARBA00022484"/>
    </source>
</evidence>
<protein>
    <recommendedName>
        <fullName evidence="1 7">RNA-directed RNA polymerase</fullName>
        <ecNumber evidence="1 7">2.7.7.48</ecNumber>
    </recommendedName>
</protein>
<dbReference type="InterPro" id="IPR001795">
    <property type="entry name" value="RNA-dir_pol_luteovirus"/>
</dbReference>
<dbReference type="GO" id="GO:0006351">
    <property type="term" value="P:DNA-templated transcription"/>
    <property type="evidence" value="ECO:0007669"/>
    <property type="project" value="InterPro"/>
</dbReference>
<evidence type="ECO:0000256" key="3">
    <source>
        <dbReference type="ARBA" id="ARBA00022679"/>
    </source>
</evidence>
<keyword evidence="3 7" id="KW-0808">Transferase</keyword>
<dbReference type="RefSeq" id="YP_009553287.1">
    <property type="nucleotide sequence ID" value="NC_040738.1"/>
</dbReference>
<sequence length="1117" mass="124166">MSATLGASYSRTPTGEQGTRLRSGVSHSQARLPAWKELVAVVAPSCCGKSTAAQTFGGYDLDEVVADASDSTLDTELDEMLACREDGLTQGRNDLMHRQNAIMLQRARRFFATVEPDCNPLVLYVHTAEMAAALDLEVLSVISLPINVVASSPRAKATSDYERRVLLKLVEEQTSANDEYSRRHGLEKSPCTSYEMVHSRIRSLLFGRGVLKMTPAAQAWLSALGPASSEEVVMNKAMAILRDRDNIRWLRASAARYLLGSLGEAAPHEAQQACNHPTWARIVHAAASASRNLSAGAVPSWTEAEWREQFPLGPGHAGFALCNVSDWLEMTGPAIHADGAYEWFRQVVQLSGTGVKYERLMCLLSFGDVLAYVVPQWQELVYRLPLGALPDSAFITIAKEVHGAVRSGLNYLGRELQVKDLTYFTYFDCLAGRIIGANDIEAEIEERTNPQKPKVFFQDGKWSQEEFDKRFREAVAVQCDSMARSMGKVLASLGDQVESFEEFLRHRRLWVKPGAVTGAPKADVYLKVPESKMKELSDVAEEVADMTIVVLKRVRLNKSALFEFPQFVELVQEALADYEPNAFSRYFWKMEPGKEGGRALYPCHLLHYVMVSHILYLVEKAQPMDNSRYPASATDQREDHWLWRESHDAAVHLMLDYANFNETHSRKHMQMMFKQQRAVFAQHHALTESLEQSFRWVEEAFERICIEHEGNLIAVSHGLWSGMRNTTNTNSLANPAYLRVIGEQVAVLTGISPLTSAQTGGDDVAAEARSLYEAVLILRCGGAMGFGFKASKQLIAYKYREFYRLFVDEHGVYGSLCRMFGSAFSGQWSNSVLAKFVEPAAKLLSVVEVARKAGRRARSLSFMEKVVTCAFRKWATDGEEQLAYNLVHGTKATGGLGIPTALGDVLELDGYAEPEERLEVVGAPAAASMELATKVTTEVSNLLSPECAVDVRQLAAQLSEGAFLSAVAQNRGPGVLRVSGSRRNPKLVRRKAIRAEEFPKASSNLFYRKLASAREWMQAMRRAGAKYASLSQAVKPKYRRLLAEKVCQGIPGAEAELVYFWKEELELYGCATYLLTEDYYADVVMLALQQHKCTSDTVSRKAAELAVGLANDGFMHY</sequence>
<dbReference type="OrthoDB" id="2481at10239"/>
<dbReference type="SUPFAM" id="SSF56672">
    <property type="entry name" value="DNA/RNA polymerases"/>
    <property type="match status" value="1"/>
</dbReference>
<keyword evidence="10" id="KW-1185">Reference proteome</keyword>
<evidence type="ECO:0000256" key="8">
    <source>
        <dbReference type="SAM" id="MobiDB-lite"/>
    </source>
</evidence>
<keyword evidence="5 7" id="KW-0547">Nucleotide-binding</keyword>
<dbReference type="GO" id="GO:0000166">
    <property type="term" value="F:nucleotide binding"/>
    <property type="evidence" value="ECO:0007669"/>
    <property type="project" value="UniProtKB-KW"/>
</dbReference>
<reference evidence="9 10" key="1">
    <citation type="submission" date="2017-12" db="EMBL/GenBank/DDBJ databases">
        <title>Molecular characterization of a novel mycovirus in Alternaria alternata, manifesting two-sided effects: down-regulation of the host growth and up-regulation of its pathogenicity against a plant.</title>
        <authorList>
            <person name="Moriyama H."/>
            <person name="Okada R."/>
            <person name="Ichinose S."/>
            <person name="Takeshita K."/>
            <person name="Urayama S."/>
            <person name="Fukuhara T."/>
            <person name="Komatsu K."/>
            <person name="Arie T."/>
            <person name="Ishihara A."/>
            <person name="Egusa M."/>
            <person name="Kodama M."/>
        </authorList>
    </citation>
    <scope>NUCLEOTIDE SEQUENCE [LARGE SCALE GENOMIC DNA]</scope>
    <source>
        <strain evidence="9 10">AaCV1</strain>
    </source>
</reference>
<proteinExistence type="predicted"/>
<evidence type="ECO:0000313" key="9">
    <source>
        <dbReference type="EMBL" id="BBC27878.1"/>
    </source>
</evidence>
<comment type="catalytic activity">
    <reaction evidence="6 7">
        <text>RNA(n) + a ribonucleoside 5'-triphosphate = RNA(n+1) + diphosphate</text>
        <dbReference type="Rhea" id="RHEA:21248"/>
        <dbReference type="Rhea" id="RHEA-COMP:14527"/>
        <dbReference type="Rhea" id="RHEA-COMP:17342"/>
        <dbReference type="ChEBI" id="CHEBI:33019"/>
        <dbReference type="ChEBI" id="CHEBI:61557"/>
        <dbReference type="ChEBI" id="CHEBI:140395"/>
        <dbReference type="EC" id="2.7.7.48"/>
    </reaction>
</comment>
<dbReference type="InterPro" id="IPR043502">
    <property type="entry name" value="DNA/RNA_pol_sf"/>
</dbReference>
<organism evidence="9 10">
    <name type="scientific">Alternaria alternata chrysovirus 1</name>
    <dbReference type="NCBI Taxonomy" id="2066695"/>
    <lineage>
        <taxon>Viruses</taxon>
        <taxon>Riboviria</taxon>
        <taxon>Orthornavirae</taxon>
        <taxon>Duplornaviricota</taxon>
        <taxon>Chrymotiviricetes</taxon>
        <taxon>Ghabrivirales</taxon>
        <taxon>Alphatotivirineae</taxon>
        <taxon>Chrysoviridae</taxon>
        <taxon>Betachrysovirus</taxon>
        <taxon>Betachrysovirus alternariae</taxon>
    </lineage>
</organism>
<keyword evidence="4 7" id="KW-0548">Nucleotidyltransferase</keyword>
<dbReference type="Pfam" id="PF02123">
    <property type="entry name" value="RdRP_4"/>
    <property type="match status" value="1"/>
</dbReference>
<accession>A0A2Z5X7D7</accession>
<feature type="region of interest" description="Disordered" evidence="8">
    <location>
        <begin position="1"/>
        <end position="25"/>
    </location>
</feature>
<evidence type="ECO:0000256" key="1">
    <source>
        <dbReference type="ARBA" id="ARBA00012494"/>
    </source>
</evidence>
<dbReference type="KEGG" id="vg:41704235"/>
<evidence type="ECO:0000256" key="5">
    <source>
        <dbReference type="ARBA" id="ARBA00022741"/>
    </source>
</evidence>
<keyword evidence="2 7" id="KW-0696">RNA-directed RNA polymerase</keyword>
<keyword evidence="7" id="KW-0693">Viral RNA replication</keyword>
<dbReference type="GO" id="GO:0003723">
    <property type="term" value="F:RNA binding"/>
    <property type="evidence" value="ECO:0007669"/>
    <property type="project" value="InterPro"/>
</dbReference>
<name>A0A2Z5X7D7_9VIRU</name>
<dbReference type="EMBL" id="LC350277">
    <property type="protein sequence ID" value="BBC27878.1"/>
    <property type="molecule type" value="Genomic_RNA"/>
</dbReference>
<dbReference type="EC" id="2.7.7.48" evidence="1 7"/>
<evidence type="ECO:0000313" key="10">
    <source>
        <dbReference type="Proteomes" id="UP000288974"/>
    </source>
</evidence>
<feature type="compositionally biased region" description="Polar residues" evidence="8">
    <location>
        <begin position="1"/>
        <end position="17"/>
    </location>
</feature>
<gene>
    <name evidence="9" type="primary">RdRp</name>
</gene>
<evidence type="ECO:0000256" key="6">
    <source>
        <dbReference type="ARBA" id="ARBA00048744"/>
    </source>
</evidence>